<name>A0A1M4VX85_9BACT</name>
<dbReference type="InterPro" id="IPR010985">
    <property type="entry name" value="Ribbon_hlx_hlx"/>
</dbReference>
<protein>
    <recommendedName>
        <fullName evidence="3">Ribbon-helix-helix protein, copG family</fullName>
    </recommendedName>
</protein>
<dbReference type="InterPro" id="IPR013321">
    <property type="entry name" value="Arc_rbn_hlx_hlx"/>
</dbReference>
<accession>A0A1M4VX85</accession>
<sequence>MDYVKSHSKTLNNMASEIKVSKAKVTAELSPSLRDKFNRKCKKNGTSAAQQLRDLIQQFVKG</sequence>
<dbReference type="SUPFAM" id="SSF47598">
    <property type="entry name" value="Ribbon-helix-helix"/>
    <property type="match status" value="1"/>
</dbReference>
<proteinExistence type="predicted"/>
<evidence type="ECO:0000313" key="2">
    <source>
        <dbReference type="Proteomes" id="UP000184368"/>
    </source>
</evidence>
<dbReference type="Gene3D" id="1.10.1220.10">
    <property type="entry name" value="Met repressor-like"/>
    <property type="match status" value="1"/>
</dbReference>
<gene>
    <name evidence="1" type="ORF">SAMN05444008_102415</name>
</gene>
<reference evidence="1 2" key="1">
    <citation type="submission" date="2016-11" db="EMBL/GenBank/DDBJ databases">
        <authorList>
            <person name="Jaros S."/>
            <person name="Januszkiewicz K."/>
            <person name="Wedrychowicz H."/>
        </authorList>
    </citation>
    <scope>NUCLEOTIDE SEQUENCE [LARGE SCALE GENOMIC DNA]</scope>
    <source>
        <strain evidence="1 2">DSM 26897</strain>
    </source>
</reference>
<evidence type="ECO:0000313" key="1">
    <source>
        <dbReference type="EMBL" id="SHE73611.1"/>
    </source>
</evidence>
<evidence type="ECO:0008006" key="3">
    <source>
        <dbReference type="Google" id="ProtNLM"/>
    </source>
</evidence>
<dbReference type="Proteomes" id="UP000184368">
    <property type="component" value="Unassembled WGS sequence"/>
</dbReference>
<dbReference type="GO" id="GO:0006355">
    <property type="term" value="P:regulation of DNA-templated transcription"/>
    <property type="evidence" value="ECO:0007669"/>
    <property type="project" value="InterPro"/>
</dbReference>
<dbReference type="EMBL" id="FQUO01000002">
    <property type="protein sequence ID" value="SHE73611.1"/>
    <property type="molecule type" value="Genomic_DNA"/>
</dbReference>
<dbReference type="AlphaFoldDB" id="A0A1M4VX85"/>
<organism evidence="1 2">
    <name type="scientific">Cnuella takakiae</name>
    <dbReference type="NCBI Taxonomy" id="1302690"/>
    <lineage>
        <taxon>Bacteria</taxon>
        <taxon>Pseudomonadati</taxon>
        <taxon>Bacteroidota</taxon>
        <taxon>Chitinophagia</taxon>
        <taxon>Chitinophagales</taxon>
        <taxon>Chitinophagaceae</taxon>
        <taxon>Cnuella</taxon>
    </lineage>
</organism>
<keyword evidence="2" id="KW-1185">Reference proteome</keyword>